<dbReference type="AlphaFoldDB" id="A0A935KCT0"/>
<protein>
    <submittedName>
        <fullName evidence="1">Uncharacterized protein</fullName>
    </submittedName>
</protein>
<reference evidence="1 2" key="1">
    <citation type="submission" date="2020-10" db="EMBL/GenBank/DDBJ databases">
        <title>Connecting structure to function with the recovery of over 1000 high-quality activated sludge metagenome-assembled genomes encoding full-length rRNA genes using long-read sequencing.</title>
        <authorList>
            <person name="Singleton C.M."/>
            <person name="Petriglieri F."/>
            <person name="Kristensen J.M."/>
            <person name="Kirkegaard R.H."/>
            <person name="Michaelsen T.Y."/>
            <person name="Andersen M.H."/>
            <person name="Karst S.M."/>
            <person name="Dueholm M.S."/>
            <person name="Nielsen P.H."/>
            <person name="Albertsen M."/>
        </authorList>
    </citation>
    <scope>NUCLEOTIDE SEQUENCE [LARGE SCALE GENOMIC DNA]</scope>
    <source>
        <strain evidence="1">EsbW_18-Q3-R4-48_BATAC.463</strain>
    </source>
</reference>
<accession>A0A935KCT0</accession>
<dbReference type="Proteomes" id="UP000739411">
    <property type="component" value="Unassembled WGS sequence"/>
</dbReference>
<name>A0A935KCT0_9RHOO</name>
<evidence type="ECO:0000313" key="2">
    <source>
        <dbReference type="Proteomes" id="UP000739411"/>
    </source>
</evidence>
<gene>
    <name evidence="1" type="ORF">IPJ38_15690</name>
</gene>
<sequence>MPVRLPVWGEWHFSEGSRTEEFSISSALVSDAAAESVLYQLQIARDPNEGYLPDDDHYETVRLGRHRIWGWIKSPDSASGLDQFDPNAGKLPFPSASPGKEICSSFDLYLGEDRRRWYSGAQGAEMAFCAEIWGDRTKESDYSYPEFGRMLYVGSDFLKTFLKRLKRCLVVKVEISRRESSYARDSEYSYVPPYYRLFVIDSKGSVRSF</sequence>
<dbReference type="EMBL" id="JADJMS010000039">
    <property type="protein sequence ID" value="MBK7416321.1"/>
    <property type="molecule type" value="Genomic_DNA"/>
</dbReference>
<evidence type="ECO:0000313" key="1">
    <source>
        <dbReference type="EMBL" id="MBK7416321.1"/>
    </source>
</evidence>
<organism evidence="1 2">
    <name type="scientific">Candidatus Dechloromonas phosphorivorans</name>
    <dbReference type="NCBI Taxonomy" id="2899244"/>
    <lineage>
        <taxon>Bacteria</taxon>
        <taxon>Pseudomonadati</taxon>
        <taxon>Pseudomonadota</taxon>
        <taxon>Betaproteobacteria</taxon>
        <taxon>Rhodocyclales</taxon>
        <taxon>Azonexaceae</taxon>
        <taxon>Dechloromonas</taxon>
    </lineage>
</organism>
<proteinExistence type="predicted"/>
<comment type="caution">
    <text evidence="1">The sequence shown here is derived from an EMBL/GenBank/DDBJ whole genome shotgun (WGS) entry which is preliminary data.</text>
</comment>